<evidence type="ECO:0000259" key="1">
    <source>
        <dbReference type="Pfam" id="PF01656"/>
    </source>
</evidence>
<evidence type="ECO:0000313" key="3">
    <source>
        <dbReference type="Proteomes" id="UP001151478"/>
    </source>
</evidence>
<dbReference type="Proteomes" id="UP001151478">
    <property type="component" value="Unassembled WGS sequence"/>
</dbReference>
<dbReference type="InterPro" id="IPR002586">
    <property type="entry name" value="CobQ/CobB/MinD/ParA_Nub-bd_dom"/>
</dbReference>
<reference evidence="2" key="1">
    <citation type="submission" date="2023-02" db="EMBL/GenBank/DDBJ databases">
        <title>Polaribacter ponticola sp. nov., isolated from seawater.</title>
        <authorList>
            <person name="Baek J.H."/>
            <person name="Kim J.M."/>
            <person name="Choi D.G."/>
            <person name="Jeon C.O."/>
        </authorList>
    </citation>
    <scope>NUCLEOTIDE SEQUENCE</scope>
    <source>
        <strain evidence="2">MSW5</strain>
    </source>
</reference>
<evidence type="ECO:0000313" key="2">
    <source>
        <dbReference type="EMBL" id="MDD7915478.1"/>
    </source>
</evidence>
<dbReference type="CDD" id="cd02042">
    <property type="entry name" value="ParAB_family"/>
    <property type="match status" value="1"/>
</dbReference>
<accession>A0ABT5SBH3</accession>
<dbReference type="RefSeq" id="WP_265726025.1">
    <property type="nucleotide sequence ID" value="NZ_JAOSLC020000003.1"/>
</dbReference>
<comment type="caution">
    <text evidence="2">The sequence shown here is derived from an EMBL/GenBank/DDBJ whole genome shotgun (WGS) entry which is preliminary data.</text>
</comment>
<dbReference type="InterPro" id="IPR027417">
    <property type="entry name" value="P-loop_NTPase"/>
</dbReference>
<dbReference type="Gene3D" id="3.40.50.300">
    <property type="entry name" value="P-loop containing nucleotide triphosphate hydrolases"/>
    <property type="match status" value="1"/>
</dbReference>
<dbReference type="SUPFAM" id="SSF52540">
    <property type="entry name" value="P-loop containing nucleoside triphosphate hydrolases"/>
    <property type="match status" value="1"/>
</dbReference>
<gene>
    <name evidence="2" type="ORF">N5A56_014095</name>
</gene>
<dbReference type="PIRSF" id="PIRSF009320">
    <property type="entry name" value="Nuc_binding_HP_1000"/>
    <property type="match status" value="1"/>
</dbReference>
<dbReference type="InterPro" id="IPR050678">
    <property type="entry name" value="DNA_Partitioning_ATPase"/>
</dbReference>
<keyword evidence="3" id="KW-1185">Reference proteome</keyword>
<name>A0ABT5SBH3_9FLAO</name>
<dbReference type="PANTHER" id="PTHR13696:SF99">
    <property type="entry name" value="COBYRINIC ACID AC-DIAMIDE SYNTHASE"/>
    <property type="match status" value="1"/>
</dbReference>
<protein>
    <submittedName>
        <fullName evidence="2">ParA family protein</fullName>
    </submittedName>
</protein>
<dbReference type="Pfam" id="PF01656">
    <property type="entry name" value="CbiA"/>
    <property type="match status" value="1"/>
</dbReference>
<proteinExistence type="predicted"/>
<organism evidence="2 3">
    <name type="scientific">Polaribacter ponticola</name>
    <dbReference type="NCBI Taxonomy" id="2978475"/>
    <lineage>
        <taxon>Bacteria</taxon>
        <taxon>Pseudomonadati</taxon>
        <taxon>Bacteroidota</taxon>
        <taxon>Flavobacteriia</taxon>
        <taxon>Flavobacteriales</taxon>
        <taxon>Flavobacteriaceae</taxon>
    </lineage>
</organism>
<sequence>MPKIILLTSQKGGVGKSTLTFNLAKCFAKSANIVILDFDTQGSLSQISELVSNFKILQYKREIKEIPLLPYDFIFIDTPPYFTDNLMDLIKISDIVLLPIKPGVLDVLASKNSVDFIIQANKENNAMIVLNMVKPNTTLTLDVLISLEEFNLPIAKTTISDLVAYTRSVILNTDLKDSRAISQMENLSREILMKLI</sequence>
<dbReference type="EMBL" id="JAOSLC020000003">
    <property type="protein sequence ID" value="MDD7915478.1"/>
    <property type="molecule type" value="Genomic_DNA"/>
</dbReference>
<dbReference type="PANTHER" id="PTHR13696">
    <property type="entry name" value="P-LOOP CONTAINING NUCLEOSIDE TRIPHOSPHATE HYDROLASE"/>
    <property type="match status" value="1"/>
</dbReference>
<feature type="domain" description="CobQ/CobB/MinD/ParA nucleotide binding" evidence="1">
    <location>
        <begin position="5"/>
        <end position="166"/>
    </location>
</feature>